<keyword evidence="8" id="KW-1185">Reference proteome</keyword>
<evidence type="ECO:0000313" key="8">
    <source>
        <dbReference type="Proteomes" id="UP000184699"/>
    </source>
</evidence>
<proteinExistence type="predicted"/>
<sequence length="444" mass="47773">MHKRITRLATVGIAAAAVGVMLAGCTPANSNTTEDGKSKVVFWQQKFEDYQQDWFKAQVAEFNESQDEVEVELLVVPADTWDQKLKAAQAAGKAPDVKTTSYGNVKPMQATGQIANLSELMDADAFSDIAENIAPFVTVDDGVYAYPLLVEPSTVLFYRTDLLSAAGIDAPPTTWDELLDDARTLTKGDVYGMNIAQTAPDLGWSSWGLQYNAAGDFPLRGDWSEASADDPAYEDLAKFYQTLYTEKLMPQEATYPYADCSFFGEGKVAMSACGSWALGQLSANPDWAGVWENTAVAAFPSSDGDPTSPTSTLGGWTLTVDAKSKVQEDSAAFVQWLLADDDTDRLVDFFTATGFSKYPARVSVTDALAATPEAADNPFLATITEDIVPYAKAEPSYPWDVSLAFATSLEKAMRGGDIPAAMSEAQAAIEDVIEKQKLAGTGSD</sequence>
<keyword evidence="3" id="KW-0472">Membrane</keyword>
<evidence type="ECO:0000256" key="6">
    <source>
        <dbReference type="SAM" id="SignalP"/>
    </source>
</evidence>
<feature type="signal peptide" evidence="6">
    <location>
        <begin position="1"/>
        <end position="23"/>
    </location>
</feature>
<dbReference type="Pfam" id="PF01547">
    <property type="entry name" value="SBP_bac_1"/>
    <property type="match status" value="1"/>
</dbReference>
<dbReference type="InterPro" id="IPR006059">
    <property type="entry name" value="SBP"/>
</dbReference>
<dbReference type="EMBL" id="FSRJ01000003">
    <property type="protein sequence ID" value="SIO06934.1"/>
    <property type="molecule type" value="Genomic_DNA"/>
</dbReference>
<keyword evidence="1" id="KW-1003">Cell membrane</keyword>
<evidence type="ECO:0000256" key="3">
    <source>
        <dbReference type="ARBA" id="ARBA00023136"/>
    </source>
</evidence>
<feature type="chain" id="PRO_5038390166" evidence="6">
    <location>
        <begin position="24"/>
        <end position="444"/>
    </location>
</feature>
<evidence type="ECO:0000256" key="2">
    <source>
        <dbReference type="ARBA" id="ARBA00022729"/>
    </source>
</evidence>
<keyword evidence="2 6" id="KW-0732">Signal</keyword>
<dbReference type="PANTHER" id="PTHR43649">
    <property type="entry name" value="ARABINOSE-BINDING PROTEIN-RELATED"/>
    <property type="match status" value="1"/>
</dbReference>
<keyword evidence="4" id="KW-0564">Palmitate</keyword>
<reference evidence="8" key="1">
    <citation type="submission" date="2016-11" db="EMBL/GenBank/DDBJ databases">
        <authorList>
            <person name="Varghese N."/>
            <person name="Submissions S."/>
        </authorList>
    </citation>
    <scope>NUCLEOTIDE SEQUENCE [LARGE SCALE GENOMIC DNA]</scope>
    <source>
        <strain evidence="8">DSM 8595</strain>
    </source>
</reference>
<gene>
    <name evidence="7" type="ORF">SAMN05443544_2578</name>
</gene>
<dbReference type="OrthoDB" id="2510110at2"/>
<dbReference type="Gene3D" id="3.40.190.10">
    <property type="entry name" value="Periplasmic binding protein-like II"/>
    <property type="match status" value="2"/>
</dbReference>
<dbReference type="Proteomes" id="UP000184699">
    <property type="component" value="Unassembled WGS sequence"/>
</dbReference>
<dbReference type="PROSITE" id="PS51257">
    <property type="entry name" value="PROKAR_LIPOPROTEIN"/>
    <property type="match status" value="1"/>
</dbReference>
<evidence type="ECO:0000256" key="4">
    <source>
        <dbReference type="ARBA" id="ARBA00023139"/>
    </source>
</evidence>
<name>A0A1N6GHF0_9MICO</name>
<dbReference type="InterPro" id="IPR050490">
    <property type="entry name" value="Bact_solute-bd_prot1"/>
</dbReference>
<dbReference type="PANTHER" id="PTHR43649:SF33">
    <property type="entry name" value="POLYGALACTURONAN_RHAMNOGALACTURONAN-BINDING PROTEIN YTCQ"/>
    <property type="match status" value="1"/>
</dbReference>
<protein>
    <submittedName>
        <fullName evidence="7">Carbohydrate ABC transporter substrate-binding protein, CUT1 family</fullName>
    </submittedName>
</protein>
<dbReference type="CDD" id="cd13585">
    <property type="entry name" value="PBP2_TMBP_like"/>
    <property type="match status" value="1"/>
</dbReference>
<keyword evidence="5" id="KW-0449">Lipoprotein</keyword>
<accession>A0A1N6GHF0</accession>
<evidence type="ECO:0000313" key="7">
    <source>
        <dbReference type="EMBL" id="SIO06934.1"/>
    </source>
</evidence>
<evidence type="ECO:0000256" key="5">
    <source>
        <dbReference type="ARBA" id="ARBA00023288"/>
    </source>
</evidence>
<organism evidence="7 8">
    <name type="scientific">Agromyces cerinus subsp. cerinus</name>
    <dbReference type="NCBI Taxonomy" id="232089"/>
    <lineage>
        <taxon>Bacteria</taxon>
        <taxon>Bacillati</taxon>
        <taxon>Actinomycetota</taxon>
        <taxon>Actinomycetes</taxon>
        <taxon>Micrococcales</taxon>
        <taxon>Microbacteriaceae</taxon>
        <taxon>Agromyces</taxon>
    </lineage>
</organism>
<dbReference type="RefSeq" id="WP_074260710.1">
    <property type="nucleotide sequence ID" value="NZ_FSRJ01000003.1"/>
</dbReference>
<dbReference type="AlphaFoldDB" id="A0A1N6GHF0"/>
<dbReference type="SUPFAM" id="SSF53850">
    <property type="entry name" value="Periplasmic binding protein-like II"/>
    <property type="match status" value="1"/>
</dbReference>
<dbReference type="STRING" id="232089.SAMN05443544_2578"/>
<evidence type="ECO:0000256" key="1">
    <source>
        <dbReference type="ARBA" id="ARBA00022475"/>
    </source>
</evidence>